<dbReference type="NCBIfam" id="TIGR03936">
    <property type="entry name" value="sam_1_link_chp"/>
    <property type="match status" value="1"/>
</dbReference>
<gene>
    <name evidence="2" type="ORF">FYJ34_00965</name>
</gene>
<reference evidence="2 3" key="1">
    <citation type="submission" date="2019-08" db="EMBL/GenBank/DDBJ databases">
        <title>In-depth cultivation of the pig gut microbiome towards novel bacterial diversity and tailored functional studies.</title>
        <authorList>
            <person name="Wylensek D."/>
            <person name="Hitch T.C.A."/>
            <person name="Clavel T."/>
        </authorList>
    </citation>
    <scope>NUCLEOTIDE SEQUENCE [LARGE SCALE GENOMIC DNA]</scope>
    <source>
        <strain evidence="2 3">68-1-5</strain>
    </source>
</reference>
<dbReference type="RefSeq" id="WP_154475437.1">
    <property type="nucleotide sequence ID" value="NZ_VULY01000018.1"/>
</dbReference>
<proteinExistence type="predicted"/>
<evidence type="ECO:0000313" key="2">
    <source>
        <dbReference type="EMBL" id="MSR92879.1"/>
    </source>
</evidence>
<name>A0A6N7UXI7_9FIRM</name>
<dbReference type="Pfam" id="PF10105">
    <property type="entry name" value="DUF2344"/>
    <property type="match status" value="1"/>
</dbReference>
<feature type="domain" description="DUF2344" evidence="1">
    <location>
        <begin position="2"/>
        <end position="197"/>
    </location>
</feature>
<sequence>MKARMKFRKWGSMKYVGHLDMMRFFQKALRRAEIPVAFSGGYSPHMILSFAQPLGLGITSDGEYMDLEFCEGIVLEEADLKETVQKLNQVMVDGVEVVSLVVIDPDKKRGGMTIVAAASYQVRLLASLRSLEEALPFPERWQKALPDFLGQKELPVWKKTKSKETLVDIRPMIYQMEMEEEKLCLFLAAGSNENLKPELVMKTFLEYLGEGGEYFFSYHRTDLYARTENGFCPLDSLEYREETAQ</sequence>
<evidence type="ECO:0000259" key="1">
    <source>
        <dbReference type="Pfam" id="PF10105"/>
    </source>
</evidence>
<keyword evidence="3" id="KW-1185">Reference proteome</keyword>
<dbReference type="Proteomes" id="UP000434409">
    <property type="component" value="Unassembled WGS sequence"/>
</dbReference>
<comment type="caution">
    <text evidence="2">The sequence shown here is derived from an EMBL/GenBank/DDBJ whole genome shotgun (WGS) entry which is preliminary data.</text>
</comment>
<protein>
    <submittedName>
        <fullName evidence="2">DUF2344 domain-containing protein</fullName>
    </submittedName>
</protein>
<organism evidence="2 3">
    <name type="scientific">Suipraeoptans intestinalis</name>
    <dbReference type="NCBI Taxonomy" id="2606628"/>
    <lineage>
        <taxon>Bacteria</taxon>
        <taxon>Bacillati</taxon>
        <taxon>Bacillota</taxon>
        <taxon>Clostridia</taxon>
        <taxon>Lachnospirales</taxon>
        <taxon>Lachnospiraceae</taxon>
        <taxon>Suipraeoptans</taxon>
    </lineage>
</organism>
<dbReference type="EMBL" id="VULY01000018">
    <property type="protein sequence ID" value="MSR92879.1"/>
    <property type="molecule type" value="Genomic_DNA"/>
</dbReference>
<dbReference type="AlphaFoldDB" id="A0A6N7UXI7"/>
<accession>A0A6N7UXI7</accession>
<evidence type="ECO:0000313" key="3">
    <source>
        <dbReference type="Proteomes" id="UP000434409"/>
    </source>
</evidence>
<dbReference type="InterPro" id="IPR018768">
    <property type="entry name" value="DUF2344"/>
</dbReference>